<evidence type="ECO:0000256" key="1">
    <source>
        <dbReference type="SAM" id="MobiDB-lite"/>
    </source>
</evidence>
<feature type="non-terminal residue" evidence="2">
    <location>
        <position position="733"/>
    </location>
</feature>
<accession>A0A8H6LYG8</accession>
<evidence type="ECO:0000313" key="2">
    <source>
        <dbReference type="EMBL" id="KAF6746704.1"/>
    </source>
</evidence>
<feature type="region of interest" description="Disordered" evidence="1">
    <location>
        <begin position="393"/>
        <end position="436"/>
    </location>
</feature>
<dbReference type="Proteomes" id="UP000521943">
    <property type="component" value="Unassembled WGS sequence"/>
</dbReference>
<comment type="caution">
    <text evidence="2">The sequence shown here is derived from an EMBL/GenBank/DDBJ whole genome shotgun (WGS) entry which is preliminary data.</text>
</comment>
<dbReference type="AlphaFoldDB" id="A0A8H6LYG8"/>
<gene>
    <name evidence="2" type="ORF">DFP72DRAFT_822863</name>
</gene>
<protein>
    <submittedName>
        <fullName evidence="2">Uncharacterized protein</fullName>
    </submittedName>
</protein>
<evidence type="ECO:0000313" key="3">
    <source>
        <dbReference type="Proteomes" id="UP000521943"/>
    </source>
</evidence>
<dbReference type="OrthoDB" id="3259294at2759"/>
<organism evidence="2 3">
    <name type="scientific">Ephemerocybe angulata</name>
    <dbReference type="NCBI Taxonomy" id="980116"/>
    <lineage>
        <taxon>Eukaryota</taxon>
        <taxon>Fungi</taxon>
        <taxon>Dikarya</taxon>
        <taxon>Basidiomycota</taxon>
        <taxon>Agaricomycotina</taxon>
        <taxon>Agaricomycetes</taxon>
        <taxon>Agaricomycetidae</taxon>
        <taxon>Agaricales</taxon>
        <taxon>Agaricineae</taxon>
        <taxon>Psathyrellaceae</taxon>
        <taxon>Ephemerocybe</taxon>
    </lineage>
</organism>
<proteinExistence type="predicted"/>
<keyword evidence="3" id="KW-1185">Reference proteome</keyword>
<reference evidence="2 3" key="1">
    <citation type="submission" date="2020-07" db="EMBL/GenBank/DDBJ databases">
        <title>Comparative genomics of pyrophilous fungi reveals a link between fire events and developmental genes.</title>
        <authorList>
            <consortium name="DOE Joint Genome Institute"/>
            <person name="Steindorff A.S."/>
            <person name="Carver A."/>
            <person name="Calhoun S."/>
            <person name="Stillman K."/>
            <person name="Liu H."/>
            <person name="Lipzen A."/>
            <person name="Pangilinan J."/>
            <person name="Labutti K."/>
            <person name="Bruns T.D."/>
            <person name="Grigoriev I.V."/>
        </authorList>
    </citation>
    <scope>NUCLEOTIDE SEQUENCE [LARGE SCALE GENOMIC DNA]</scope>
    <source>
        <strain evidence="2 3">CBS 144469</strain>
    </source>
</reference>
<name>A0A8H6LYG8_9AGAR</name>
<sequence length="733" mass="83167">MIWIANTFSPQEIRDKLMAKDSAFQASIIAYLEACFQGELATGSLDNVRDSTAEKMKQAEENALAGEKKEDTYADPTETLPIPPPEIIHCTCDVIDDPINFEKCDESSHCSNCVSRKTWWTNMFYPIADDIISRANVHGYCRASLKPGQKRTASEGDDTEDAMAQPKGCLDRNGICRARFPRDIHTETTVDEDGHINLKKLEPLMNTFSHIVSYLTRSNTDVSTLLSGTAVKAIVSYVTDYITKPALKSYQIFSTAYDIYQKNTSLLTDTDDTANGARKVLLKMANSISSKLEIGSPMAAMYLLGNPDHYTGHQFVPFWWKNYIAHLTKTHSVDQQAADGQDDDEFCEKVLLTKSNGKYVGWSNIDDYIHRPDEYQDVSLYEWIQCSIKSKSPRRGKKSKKATVTDEAADEGGFASDSPSEASSDEEDVKNLPASEPKKGYFNYRKGHCQYNSHCVKVDFERKETHVPNFLGGSLPRKDHGDYQYYCQTMLAFFKPWRSHTDLKETTSNWEEAFLSHDFNDYNKKLMANFNLRYECLDERDDYHAIMKKKEAECKRNGTWVGYDNDDDEEDYDSEFAAFLAKMTEEADGALDIDAMMKGPKSSKILAQMAKAAEKLQRANWVFALSEAVPIAVTKVLETMPASKWRTLVKNEKERVIELKQSDRKPKVVKPEKENNAFATTEKKGDVKLLKKRHLTAKCRAEKAADQKVIEDVALDRSLNTEQERAYRIVANH</sequence>
<dbReference type="EMBL" id="JACGCI010000090">
    <property type="protein sequence ID" value="KAF6746704.1"/>
    <property type="molecule type" value="Genomic_DNA"/>
</dbReference>
<feature type="region of interest" description="Disordered" evidence="1">
    <location>
        <begin position="52"/>
        <end position="80"/>
    </location>
</feature>
<feature type="compositionally biased region" description="Basic and acidic residues" evidence="1">
    <location>
        <begin position="52"/>
        <end position="72"/>
    </location>
</feature>